<dbReference type="InterPro" id="IPR036047">
    <property type="entry name" value="F-box-like_dom_sf"/>
</dbReference>
<feature type="compositionally biased region" description="Basic residues" evidence="5">
    <location>
        <begin position="1006"/>
        <end position="1015"/>
    </location>
</feature>
<dbReference type="PANTHER" id="PTHR19872">
    <property type="entry name" value="UBIQUITIN LIGASE SPECIFICITY FACTOR/HREP PROTEIN"/>
    <property type="match status" value="1"/>
</dbReference>
<evidence type="ECO:0000256" key="1">
    <source>
        <dbReference type="ARBA" id="ARBA00022574"/>
    </source>
</evidence>
<feature type="repeat" description="WD" evidence="4">
    <location>
        <begin position="707"/>
        <end position="737"/>
    </location>
</feature>
<dbReference type="Proteomes" id="UP000011668">
    <property type="component" value="Unassembled WGS sequence"/>
</dbReference>
<name>L8X6R1_THACA</name>
<dbReference type="InterPro" id="IPR051075">
    <property type="entry name" value="SCF_subunit_WD-repeat"/>
</dbReference>
<dbReference type="InterPro" id="IPR019775">
    <property type="entry name" value="WD40_repeat_CS"/>
</dbReference>
<dbReference type="SUPFAM" id="SSF81383">
    <property type="entry name" value="F-box domain"/>
    <property type="match status" value="1"/>
</dbReference>
<dbReference type="SMART" id="SM00256">
    <property type="entry name" value="FBOX"/>
    <property type="match status" value="1"/>
</dbReference>
<proteinExistence type="predicted"/>
<feature type="region of interest" description="Disordered" evidence="5">
    <location>
        <begin position="1374"/>
        <end position="1425"/>
    </location>
</feature>
<keyword evidence="2" id="KW-0677">Repeat</keyword>
<gene>
    <name evidence="7" type="ORF">AG1IA_01201</name>
</gene>
<feature type="repeat" description="WD" evidence="4">
    <location>
        <begin position="667"/>
        <end position="706"/>
    </location>
</feature>
<feature type="compositionally biased region" description="Basic residues" evidence="5">
    <location>
        <begin position="1206"/>
        <end position="1216"/>
    </location>
</feature>
<dbReference type="Pfam" id="PF00400">
    <property type="entry name" value="WD40"/>
    <property type="match status" value="7"/>
</dbReference>
<dbReference type="PANTHER" id="PTHR19872:SF9">
    <property type="entry name" value="UBIQUITIN-BINDING SDF UBIQUITIN LIGASE COMPLEX SUBUNIT"/>
    <property type="match status" value="1"/>
</dbReference>
<feature type="compositionally biased region" description="Low complexity" evidence="5">
    <location>
        <begin position="1189"/>
        <end position="1205"/>
    </location>
</feature>
<dbReference type="InterPro" id="IPR001680">
    <property type="entry name" value="WD40_rpt"/>
</dbReference>
<reference evidence="7 8" key="1">
    <citation type="journal article" date="2013" name="Nat. Commun.">
        <title>The evolution and pathogenic mechanisms of the rice sheath blight pathogen.</title>
        <authorList>
            <person name="Zheng A."/>
            <person name="Lin R."/>
            <person name="Xu L."/>
            <person name="Qin P."/>
            <person name="Tang C."/>
            <person name="Ai P."/>
            <person name="Zhang D."/>
            <person name="Liu Y."/>
            <person name="Sun Z."/>
            <person name="Feng H."/>
            <person name="Wang Y."/>
            <person name="Chen Y."/>
            <person name="Liang X."/>
            <person name="Fu R."/>
            <person name="Li Q."/>
            <person name="Zhang J."/>
            <person name="Yu X."/>
            <person name="Xie Z."/>
            <person name="Ding L."/>
            <person name="Guan P."/>
            <person name="Tang J."/>
            <person name="Liang Y."/>
            <person name="Wang S."/>
            <person name="Deng Q."/>
            <person name="Li S."/>
            <person name="Zhu J."/>
            <person name="Wang L."/>
            <person name="Liu H."/>
            <person name="Li P."/>
        </authorList>
    </citation>
    <scope>NUCLEOTIDE SEQUENCE [LARGE SCALE GENOMIC DNA]</scope>
    <source>
        <strain evidence="8">AG-1 IA</strain>
    </source>
</reference>
<sequence>MNSHSTIYPRITDFDDGSVTNSGPPSPPAITVLGLANMHIHSGLHSSASSVSLASAYDSVVGSVASGSSGSGSSSARPVACDTVPPPQKLALRAHSSSPQPVSPPALFETSLFDVPVLDETPITEVTPKDETSNHAAIDFAPPGRKLCVRHQRMADQGMSSKLQRSLDALPIAEREAVSSMWSAFSSSSHPRRILILQGLLTMCCFSQLSMLSEQLSTLIRIDPFLLLPREVCLKILGHLDAISLMNAAQVSRSWRALADDDVLWRMMCEQHIEKRCVKCGWGLPLLERRRSARPQLQQSSQESAAKVRIKRAATTEDQGPVLKRARSEPGGPDVDMTPIPSTPPTTPAPSLTTPTKNLTLSPRSQNRPDSGILVSSCVPGSPGQATRPWKQVYCERLSIERNWRRGRYTQRTLKGHTDGVMCLQFNERLSHPSFPVLITGSYDRTARVWNMETGAEVQCLKGHARAIRALQFDAAKLITASMDHTLKVWNWRNGTCVRTLEGHTEGVVCLNYDSNVLASGSVDTTVKVWNFRTGECFTLRGHRDWVNAVHLWDGPGSEAKNDRELDLDPGKMLFSASDDGTIRLWDLNLRTCVRQFTGHVGQVQSVRLVMLDGGCRDEDKQAKQQDSEKEKTQEEKSGPQPVLISGSLDNTIRMWDVETGKARKTLFGHIEGVWSVQSDKLRVVSASHDRTIKVWNHGDGTCVATLVGHRGAVTCLALGDDKIVSGSDDGDIRIWSFAPPMDGSQGFEFDLKKTLLDPMQISAPCEVSWDGQPQHPFVSHAPLVLSLFLSLVMAPGILNKLRRRQSTSPHRPHSYVHHVSTTPEWPTSPAQVTPDVYLTSPEEQDGLLTSVCVHRAIEHEPKRLRKEGKHDSNTPPVAAASALAAALASVDDPTSPVSDGPPVFRRSSLPTPDIVLPKKPSEVLREAAKRNFSSKDKLDEVTETNAQGDANTGLIRVSSGRDANEGLGGSKSKSTLRHRASKVIKSFTHRDNSEKRVGHQEPKTKSPKQHKRRNTLSDSSQSAFNMLAQTSTAHAVPQETSAENVPSSPPPGGSAEGGRRRSSTLGHVEFTPRPDSPPRPPLPGDNNVIGASTQNAAGLPSAPVITLEPAAEIDSPVDPAVDSSTGGKSKKLQRRRSKNAFSHLFTLKSEKIFRSPPPTKPSEEPIPPVPSIPEELAKAVADPDTPEASQSSRSPSTPTATPKSSKSKRFRRHRRATIDSVSQLPSDITGTPSPTAPQSETPKTPTTPRIRTFTIVDLRKGFQVRGLGKGKGKLFSAKSNPEIRSPSSTQELTQASESCENLESTQRHRPPPLQPTESPHPGLGFPIAINGETDGSPGTADFVASLETTEVLSSPIESTGPVTPVFGALETPAPVPESVSAPVVEPSAKTSSSTEGEPDLSYSATTDEGEQTQRPSSASEATLLSDDPLFTVLSAPSTLGDLQLQLREPSTKTSTLDAHLRIGSLRFEDFSFDTNVF</sequence>
<dbReference type="PROSITE" id="PS50181">
    <property type="entry name" value="FBOX"/>
    <property type="match status" value="1"/>
</dbReference>
<organism evidence="7 8">
    <name type="scientific">Thanatephorus cucumeris (strain AG1-IA)</name>
    <name type="common">Rice sheath blight fungus</name>
    <name type="synonym">Rhizoctonia solani</name>
    <dbReference type="NCBI Taxonomy" id="983506"/>
    <lineage>
        <taxon>Eukaryota</taxon>
        <taxon>Fungi</taxon>
        <taxon>Dikarya</taxon>
        <taxon>Basidiomycota</taxon>
        <taxon>Agaricomycotina</taxon>
        <taxon>Agaricomycetes</taxon>
        <taxon>Cantharellales</taxon>
        <taxon>Ceratobasidiaceae</taxon>
        <taxon>Rhizoctonia</taxon>
        <taxon>Rhizoctonia solani AG-1</taxon>
    </lineage>
</organism>
<dbReference type="SUPFAM" id="SSF50978">
    <property type="entry name" value="WD40 repeat-like"/>
    <property type="match status" value="1"/>
</dbReference>
<feature type="region of interest" description="Disordered" evidence="5">
    <location>
        <begin position="618"/>
        <end position="644"/>
    </location>
</feature>
<feature type="region of interest" description="Disordered" evidence="5">
    <location>
        <begin position="1"/>
        <end position="25"/>
    </location>
</feature>
<feature type="region of interest" description="Disordered" evidence="5">
    <location>
        <begin position="891"/>
        <end position="917"/>
    </location>
</feature>
<feature type="compositionally biased region" description="Polar residues" evidence="5">
    <location>
        <begin position="820"/>
        <end position="829"/>
    </location>
</feature>
<feature type="repeat" description="WD" evidence="4">
    <location>
        <begin position="414"/>
        <end position="460"/>
    </location>
</feature>
<dbReference type="STRING" id="983506.L8X6R1"/>
<dbReference type="Gene3D" id="1.20.1280.50">
    <property type="match status" value="1"/>
</dbReference>
<feature type="compositionally biased region" description="Basic residues" evidence="5">
    <location>
        <begin position="805"/>
        <end position="817"/>
    </location>
</feature>
<comment type="caution">
    <text evidence="7">The sequence shown here is derived from an EMBL/GenBank/DDBJ whole genome shotgun (WGS) entry which is preliminary data.</text>
</comment>
<feature type="compositionally biased region" description="Basic and acidic residues" evidence="5">
    <location>
        <begin position="989"/>
        <end position="1005"/>
    </location>
</feature>
<dbReference type="PROSITE" id="PS50294">
    <property type="entry name" value="WD_REPEATS_REGION"/>
    <property type="match status" value="4"/>
</dbReference>
<protein>
    <submittedName>
        <fullName evidence="7">F-box/WD repeat-containing protein pof1</fullName>
    </submittedName>
</protein>
<dbReference type="CDD" id="cd00200">
    <property type="entry name" value="WD40"/>
    <property type="match status" value="1"/>
</dbReference>
<feature type="repeat" description="WD" evidence="4">
    <location>
        <begin position="571"/>
        <end position="596"/>
    </location>
</feature>
<feature type="compositionally biased region" description="Basic and acidic residues" evidence="5">
    <location>
        <begin position="618"/>
        <end position="638"/>
    </location>
</feature>
<feature type="compositionally biased region" description="Low complexity" evidence="5">
    <location>
        <begin position="1377"/>
        <end position="1389"/>
    </location>
</feature>
<feature type="compositionally biased region" description="Low complexity" evidence="5">
    <location>
        <begin position="1242"/>
        <end position="1254"/>
    </location>
</feature>
<feature type="region of interest" description="Disordered" evidence="5">
    <location>
        <begin position="1267"/>
        <end position="1347"/>
    </location>
</feature>
<keyword evidence="3" id="KW-0833">Ubl conjugation pathway</keyword>
<feature type="compositionally biased region" description="Polar residues" evidence="5">
    <location>
        <begin position="1220"/>
        <end position="1241"/>
    </location>
</feature>
<feature type="compositionally biased region" description="Pro residues" evidence="5">
    <location>
        <begin position="1156"/>
        <end position="1172"/>
    </location>
</feature>
<feature type="repeat" description="WD" evidence="4">
    <location>
        <begin position="644"/>
        <end position="666"/>
    </location>
</feature>
<dbReference type="EMBL" id="AFRT01000276">
    <property type="protein sequence ID" value="ELU44772.1"/>
    <property type="molecule type" value="Genomic_DNA"/>
</dbReference>
<feature type="repeat" description="WD" evidence="4">
    <location>
        <begin position="501"/>
        <end position="540"/>
    </location>
</feature>
<dbReference type="PRINTS" id="PR00320">
    <property type="entry name" value="GPROTEINBRPT"/>
</dbReference>
<feature type="compositionally biased region" description="Polar residues" evidence="5">
    <location>
        <begin position="295"/>
        <end position="304"/>
    </location>
</feature>
<dbReference type="SMART" id="SM00320">
    <property type="entry name" value="WD40"/>
    <property type="match status" value="7"/>
</dbReference>
<feature type="region of interest" description="Disordered" evidence="5">
    <location>
        <begin position="805"/>
        <end position="829"/>
    </location>
</feature>
<feature type="region of interest" description="Disordered" evidence="5">
    <location>
        <begin position="293"/>
        <end position="387"/>
    </location>
</feature>
<accession>L8X6R1</accession>
<feature type="compositionally biased region" description="Low complexity" evidence="5">
    <location>
        <begin position="64"/>
        <end position="76"/>
    </location>
</feature>
<feature type="region of interest" description="Disordered" evidence="5">
    <location>
        <begin position="1033"/>
        <end position="1254"/>
    </location>
</feature>
<evidence type="ECO:0000256" key="5">
    <source>
        <dbReference type="SAM" id="MobiDB-lite"/>
    </source>
</evidence>
<feature type="compositionally biased region" description="Polar residues" evidence="5">
    <location>
        <begin position="1286"/>
        <end position="1305"/>
    </location>
</feature>
<dbReference type="Gene3D" id="2.130.10.10">
    <property type="entry name" value="YVTN repeat-like/Quinoprotein amine dehydrogenase"/>
    <property type="match status" value="2"/>
</dbReference>
<dbReference type="HOGENOM" id="CLU_249814_0_0_1"/>
<feature type="compositionally biased region" description="Polar residues" evidence="5">
    <location>
        <begin position="357"/>
        <end position="369"/>
    </location>
</feature>
<feature type="compositionally biased region" description="Pro residues" evidence="5">
    <location>
        <begin position="1075"/>
        <end position="1084"/>
    </location>
</feature>
<evidence type="ECO:0000259" key="6">
    <source>
        <dbReference type="PROSITE" id="PS50181"/>
    </source>
</evidence>
<feature type="domain" description="F-box" evidence="6">
    <location>
        <begin position="222"/>
        <end position="268"/>
    </location>
</feature>
<dbReference type="InterPro" id="IPR015943">
    <property type="entry name" value="WD40/YVTN_repeat-like_dom_sf"/>
</dbReference>
<keyword evidence="1 4" id="KW-0853">WD repeat</keyword>
<dbReference type="OrthoDB" id="5580488at2759"/>
<dbReference type="PROSITE" id="PS50082">
    <property type="entry name" value="WD_REPEATS_2"/>
    <property type="match status" value="7"/>
</dbReference>
<evidence type="ECO:0000313" key="7">
    <source>
        <dbReference type="EMBL" id="ELU44772.1"/>
    </source>
</evidence>
<feature type="compositionally biased region" description="Polar residues" evidence="5">
    <location>
        <begin position="1403"/>
        <end position="1423"/>
    </location>
</feature>
<evidence type="ECO:0000256" key="2">
    <source>
        <dbReference type="ARBA" id="ARBA00022737"/>
    </source>
</evidence>
<feature type="region of interest" description="Disordered" evidence="5">
    <location>
        <begin position="936"/>
        <end position="1020"/>
    </location>
</feature>
<feature type="repeat" description="WD" evidence="4">
    <location>
        <begin position="461"/>
        <end position="500"/>
    </location>
</feature>
<dbReference type="PROSITE" id="PS00678">
    <property type="entry name" value="WD_REPEATS_1"/>
    <property type="match status" value="4"/>
</dbReference>
<feature type="compositionally biased region" description="Polar residues" evidence="5">
    <location>
        <begin position="1033"/>
        <end position="1046"/>
    </location>
</feature>
<feature type="region of interest" description="Disordered" evidence="5">
    <location>
        <begin position="64"/>
        <end position="86"/>
    </location>
</feature>
<keyword evidence="8" id="KW-1185">Reference proteome</keyword>
<dbReference type="InterPro" id="IPR036322">
    <property type="entry name" value="WD40_repeat_dom_sf"/>
</dbReference>
<dbReference type="InterPro" id="IPR020472">
    <property type="entry name" value="WD40_PAC1"/>
</dbReference>
<dbReference type="CDD" id="cd22147">
    <property type="entry name" value="F-box_SpPof1-like"/>
    <property type="match status" value="1"/>
</dbReference>
<feature type="compositionally biased region" description="Basic residues" evidence="5">
    <location>
        <begin position="1129"/>
        <end position="1139"/>
    </location>
</feature>
<evidence type="ECO:0000256" key="4">
    <source>
        <dbReference type="PROSITE-ProRule" id="PRU00221"/>
    </source>
</evidence>
<evidence type="ECO:0000256" key="3">
    <source>
        <dbReference type="ARBA" id="ARBA00022786"/>
    </source>
</evidence>
<dbReference type="InterPro" id="IPR001810">
    <property type="entry name" value="F-box_dom"/>
</dbReference>
<dbReference type="Pfam" id="PF12937">
    <property type="entry name" value="F-box-like"/>
    <property type="match status" value="1"/>
</dbReference>
<evidence type="ECO:0000313" key="8">
    <source>
        <dbReference type="Proteomes" id="UP000011668"/>
    </source>
</evidence>